<feature type="transmembrane region" description="Helical" evidence="1">
    <location>
        <begin position="156"/>
        <end position="179"/>
    </location>
</feature>
<feature type="transmembrane region" description="Helical" evidence="1">
    <location>
        <begin position="199"/>
        <end position="220"/>
    </location>
</feature>
<gene>
    <name evidence="2" type="ORF">RBR11_18145</name>
</gene>
<sequence>MNGAEEVVSAEAVARRRRPWIASLVALAFACLVAMSQVDGLLGDVLGPKRDVHRLADVLGLAPFSTDAAWAAWWSDDKGRAPLFVGVYTVIDLVFIACGTTVLVLALRSISSLTSSNRRKWLVWIGVLLGAAVLEDVTLLLAAGRLIGPSMLWIEMLATSVKVLLAVGLLVSALLGRAIGDMLRPGLRRAWIGVYAQRLGVLVVVAMAFLTLFGSGELAAQVPDIYRGLLSAPRDLSGGQLGAAIVQFASVLVAGGVVAVLLVYFGRQRGRTRREGSPTESARLWPWVLAAIVIAVCGGVAAGFGALDSPPALWFRNGFHPPTTLWLVLALLVIAGGSLWLRRHRDLVGEPVLPAEEPVEPVFLVGDIVSSAWVAVTFLGPFAALIPVLVLYPLGEFRGTVFEGDGGFLAGAAILLLGLGIAAAAATWSMLRGPLRPTVEADSDRVSGYLRAALAIGSPSPEAARRLRIVERVSVAGALLLFLILAIVPLWIGQWIGPLAVTVGMLGVITGGIGWVVLELGRRRPPELFAFLRLRSTPVISLALVLPMILATINPLPFPHAVTFVPEAGHLNRPSVATALDHWNAQACEIEVDGTRIKPLVMVAAEGGGIRAATWTVDVLGKLFPSGSGCSPSTSVFASSGASGGSMGLAMFANATTADKAAVDISTLSRPGALGTDLSAMVSSDLVAGFTGIRLPSVDGREGLQARDRARLQEIAWEADASSALGTRFDSTYRPGTGYAMFNSTDSVSNCKVVVSQMRLPGGDGQDAPRCTGPDATLSHSVDLLSQFGSDCPLGLRWSTASFLSARFPFVSPSGRVDDELFSDPRCATGWNMQLLDGGLLDNSALGTLSDLLPTILAWTRAHNAEASAAVVVPVVLWISNGTAADVLAVSGNARPEWVAPLVTLQQVKGAQMAPAAWLSRLSGQLGAGDICPPAASSTPPGADGCAKGVASVQARVPGGIALASIATSPAVSLPLGWTLSGFTDSRLSLAAKDLAGCRQSRPGSTSSAGQDYASLGALLALYRPCG</sequence>
<keyword evidence="1" id="KW-1133">Transmembrane helix</keyword>
<accession>A0ABU0XL61</accession>
<proteinExistence type="predicted"/>
<dbReference type="RefSeq" id="WP_308490792.1">
    <property type="nucleotide sequence ID" value="NZ_JAVFCB010000016.1"/>
</dbReference>
<organism evidence="2 3">
    <name type="scientific">Microbacterium capsulatum</name>
    <dbReference type="NCBI Taxonomy" id="3041921"/>
    <lineage>
        <taxon>Bacteria</taxon>
        <taxon>Bacillati</taxon>
        <taxon>Actinomycetota</taxon>
        <taxon>Actinomycetes</taxon>
        <taxon>Micrococcales</taxon>
        <taxon>Microbacteriaceae</taxon>
        <taxon>Microbacterium</taxon>
    </lineage>
</organism>
<protein>
    <submittedName>
        <fullName evidence="2">Uncharacterized protein</fullName>
    </submittedName>
</protein>
<feature type="transmembrane region" description="Helical" evidence="1">
    <location>
        <begin position="284"/>
        <end position="304"/>
    </location>
</feature>
<dbReference type="EMBL" id="JAVFCB010000016">
    <property type="protein sequence ID" value="MDQ4215841.1"/>
    <property type="molecule type" value="Genomic_DNA"/>
</dbReference>
<reference evidence="2 3" key="1">
    <citation type="submission" date="2023-08" db="EMBL/GenBank/DDBJ databases">
        <title>Microbacterium sp. nov., isolated from a waste landfill.</title>
        <authorList>
            <person name="Wen W."/>
        </authorList>
    </citation>
    <scope>NUCLEOTIDE SEQUENCE [LARGE SCALE GENOMIC DNA]</scope>
    <source>
        <strain evidence="2 3">ASV81</strain>
    </source>
</reference>
<keyword evidence="1" id="KW-0812">Transmembrane</keyword>
<evidence type="ECO:0000313" key="3">
    <source>
        <dbReference type="Proteomes" id="UP001230289"/>
    </source>
</evidence>
<feature type="transmembrane region" description="Helical" evidence="1">
    <location>
        <begin position="498"/>
        <end position="518"/>
    </location>
</feature>
<feature type="transmembrane region" description="Helical" evidence="1">
    <location>
        <begin position="324"/>
        <end position="341"/>
    </location>
</feature>
<comment type="caution">
    <text evidence="2">The sequence shown here is derived from an EMBL/GenBank/DDBJ whole genome shotgun (WGS) entry which is preliminary data.</text>
</comment>
<feature type="transmembrane region" description="Helical" evidence="1">
    <location>
        <begin position="473"/>
        <end position="492"/>
    </location>
</feature>
<keyword evidence="1" id="KW-0472">Membrane</keyword>
<feature type="transmembrane region" description="Helical" evidence="1">
    <location>
        <begin position="240"/>
        <end position="264"/>
    </location>
</feature>
<feature type="transmembrane region" description="Helical" evidence="1">
    <location>
        <begin position="362"/>
        <end position="395"/>
    </location>
</feature>
<feature type="transmembrane region" description="Helical" evidence="1">
    <location>
        <begin position="539"/>
        <end position="558"/>
    </location>
</feature>
<evidence type="ECO:0000313" key="2">
    <source>
        <dbReference type="EMBL" id="MDQ4215841.1"/>
    </source>
</evidence>
<feature type="transmembrane region" description="Helical" evidence="1">
    <location>
        <begin position="20"/>
        <end position="43"/>
    </location>
</feature>
<feature type="transmembrane region" description="Helical" evidence="1">
    <location>
        <begin position="85"/>
        <end position="109"/>
    </location>
</feature>
<feature type="transmembrane region" description="Helical" evidence="1">
    <location>
        <begin position="121"/>
        <end position="144"/>
    </location>
</feature>
<feature type="transmembrane region" description="Helical" evidence="1">
    <location>
        <begin position="407"/>
        <end position="428"/>
    </location>
</feature>
<dbReference type="Proteomes" id="UP001230289">
    <property type="component" value="Unassembled WGS sequence"/>
</dbReference>
<evidence type="ECO:0000256" key="1">
    <source>
        <dbReference type="SAM" id="Phobius"/>
    </source>
</evidence>
<keyword evidence="3" id="KW-1185">Reference proteome</keyword>
<name>A0ABU0XL61_9MICO</name>